<evidence type="ECO:0000313" key="5">
    <source>
        <dbReference type="EMBL" id="ABG65505.1"/>
    </source>
</evidence>
<sequence length="250" mass="27212">MPQITTRIAHADKDSVTIRGFDLAADLIGERSFTDVLYLLMKGSLPPDDHRRILDACLVTLMEHGWTPSSLIARLMIDSVPDEMQVGMSAGLLSLGNIFAGTSEACAKLLVSGERSGQTPEDYCNALVAEYRQQRKPVPGFGHPLHKPTDPRATKLLVFADELGVSGRYVDLLRKLSAAMDRAAGKPITLNATGAIAALLLEIGLPADVMRGLAVVSRSGGLIAHIQEERETHLAREIWSYVENNIPYEK</sequence>
<dbReference type="EMBL" id="CP000391">
    <property type="protein sequence ID" value="ABG65505.1"/>
    <property type="molecule type" value="Genomic_DNA"/>
</dbReference>
<proteinExistence type="inferred from homology"/>
<dbReference type="SUPFAM" id="SSF48256">
    <property type="entry name" value="Citrate synthase"/>
    <property type="match status" value="1"/>
</dbReference>
<dbReference type="InterPro" id="IPR016142">
    <property type="entry name" value="Citrate_synth-like_lrg_a-sub"/>
</dbReference>
<keyword evidence="5" id="KW-0614">Plasmid</keyword>
<reference evidence="5" key="1">
    <citation type="submission" date="2006-06" db="EMBL/GenBank/DDBJ databases">
        <title>Complete sequence of Plasmid 2 of Chelativorans sp. BNC1.</title>
        <authorList>
            <consortium name="US DOE Joint Genome Institute"/>
            <person name="Copeland A."/>
            <person name="Lucas S."/>
            <person name="Lapidus A."/>
            <person name="Barry K."/>
            <person name="Detter J.C."/>
            <person name="Glavina del Rio T."/>
            <person name="Hammon N."/>
            <person name="Israni S."/>
            <person name="Dalin E."/>
            <person name="Tice H."/>
            <person name="Pitluck S."/>
            <person name="Chertkov O."/>
            <person name="Brettin T."/>
            <person name="Bruce D."/>
            <person name="Han C."/>
            <person name="Tapia R."/>
            <person name="Gilna P."/>
            <person name="Schmutz J."/>
            <person name="Larimer F."/>
            <person name="Land M."/>
            <person name="Hauser L."/>
            <person name="Kyrpides N."/>
            <person name="Mikhailova N."/>
            <person name="Richardson P."/>
        </authorList>
    </citation>
    <scope>NUCLEOTIDE SEQUENCE</scope>
    <source>
        <strain evidence="5">BNC1</strain>
        <plasmid evidence="5">2</plasmid>
    </source>
</reference>
<dbReference type="Gene3D" id="1.10.230.10">
    <property type="entry name" value="Cytochrome P450-Terp, domain 2"/>
    <property type="match status" value="1"/>
</dbReference>
<evidence type="ECO:0000256" key="4">
    <source>
        <dbReference type="ARBA" id="ARBA00022679"/>
    </source>
</evidence>
<dbReference type="Gene3D" id="1.10.580.10">
    <property type="entry name" value="Citrate Synthase, domain 1"/>
    <property type="match status" value="1"/>
</dbReference>
<dbReference type="InterPro" id="IPR016143">
    <property type="entry name" value="Citrate_synth-like_sm_a-sub"/>
</dbReference>
<dbReference type="InterPro" id="IPR002020">
    <property type="entry name" value="Citrate_synthase"/>
</dbReference>
<evidence type="ECO:0000256" key="1">
    <source>
        <dbReference type="ARBA" id="ARBA00004751"/>
    </source>
</evidence>
<dbReference type="OrthoDB" id="9759263at2"/>
<dbReference type="eggNOG" id="COG0372">
    <property type="taxonomic scope" value="Bacteria"/>
</dbReference>
<name>Q11AS0_CHESB</name>
<evidence type="ECO:0000256" key="3">
    <source>
        <dbReference type="ARBA" id="ARBA00012972"/>
    </source>
</evidence>
<dbReference type="Pfam" id="PF00285">
    <property type="entry name" value="Citrate_synt"/>
    <property type="match status" value="1"/>
</dbReference>
<gene>
    <name evidence="5" type="ordered locus">Meso_4477</name>
</gene>
<dbReference type="HOGENOM" id="CLU_070533_1_0_5"/>
<protein>
    <recommendedName>
        <fullName evidence="3">citrate synthase (unknown stereospecificity)</fullName>
        <ecNumber evidence="3">2.3.3.16</ecNumber>
    </recommendedName>
</protein>
<dbReference type="CDD" id="cd06100">
    <property type="entry name" value="CCL_ACL-C"/>
    <property type="match status" value="1"/>
</dbReference>
<geneLocation type="plasmid" evidence="5">
    <name>2</name>
</geneLocation>
<keyword evidence="4" id="KW-0808">Transferase</keyword>
<dbReference type="InterPro" id="IPR036969">
    <property type="entry name" value="Citrate_synthase_sf"/>
</dbReference>
<dbReference type="AlphaFoldDB" id="Q11AS0"/>
<organism evidence="5">
    <name type="scientific">Chelativorans sp. (strain BNC1)</name>
    <dbReference type="NCBI Taxonomy" id="266779"/>
    <lineage>
        <taxon>Bacteria</taxon>
        <taxon>Pseudomonadati</taxon>
        <taxon>Pseudomonadota</taxon>
        <taxon>Alphaproteobacteria</taxon>
        <taxon>Hyphomicrobiales</taxon>
        <taxon>Phyllobacteriaceae</taxon>
        <taxon>Chelativorans</taxon>
    </lineage>
</organism>
<dbReference type="GO" id="GO:0005829">
    <property type="term" value="C:cytosol"/>
    <property type="evidence" value="ECO:0007669"/>
    <property type="project" value="TreeGrafter"/>
</dbReference>
<accession>Q11AS0</accession>
<dbReference type="GO" id="GO:0005975">
    <property type="term" value="P:carbohydrate metabolic process"/>
    <property type="evidence" value="ECO:0007669"/>
    <property type="project" value="TreeGrafter"/>
</dbReference>
<dbReference type="PANTHER" id="PTHR11739">
    <property type="entry name" value="CITRATE SYNTHASE"/>
    <property type="match status" value="1"/>
</dbReference>
<dbReference type="PANTHER" id="PTHR11739:SF4">
    <property type="entry name" value="CITRATE SYNTHASE, PEROXISOMAL"/>
    <property type="match status" value="1"/>
</dbReference>
<evidence type="ECO:0000256" key="2">
    <source>
        <dbReference type="ARBA" id="ARBA00010566"/>
    </source>
</evidence>
<dbReference type="GO" id="GO:0036440">
    <property type="term" value="F:citrate synthase activity"/>
    <property type="evidence" value="ECO:0007669"/>
    <property type="project" value="UniProtKB-EC"/>
</dbReference>
<dbReference type="GO" id="GO:0006099">
    <property type="term" value="P:tricarboxylic acid cycle"/>
    <property type="evidence" value="ECO:0007669"/>
    <property type="project" value="UniProtKB-UniPathway"/>
</dbReference>
<dbReference type="UniPathway" id="UPA00223">
    <property type="reaction ID" value="UER00717"/>
</dbReference>
<dbReference type="NCBIfam" id="NF004868">
    <property type="entry name" value="PRK06224.1-5"/>
    <property type="match status" value="1"/>
</dbReference>
<dbReference type="KEGG" id="mes:Meso_4477"/>
<comment type="pathway">
    <text evidence="1">Carbohydrate metabolism; tricarboxylic acid cycle; isocitrate from oxaloacetate: step 1/2.</text>
</comment>
<dbReference type="EC" id="2.3.3.16" evidence="3"/>
<comment type="similarity">
    <text evidence="2">Belongs to the citrate synthase family.</text>
</comment>